<dbReference type="EMBL" id="OA887488">
    <property type="protein sequence ID" value="CAD7283451.1"/>
    <property type="molecule type" value="Genomic_DNA"/>
</dbReference>
<feature type="compositionally biased region" description="Polar residues" evidence="1">
    <location>
        <begin position="1"/>
        <end position="17"/>
    </location>
</feature>
<feature type="non-terminal residue" evidence="2">
    <location>
        <position position="1"/>
    </location>
</feature>
<organism evidence="2">
    <name type="scientific">Notodromas monacha</name>
    <dbReference type="NCBI Taxonomy" id="399045"/>
    <lineage>
        <taxon>Eukaryota</taxon>
        <taxon>Metazoa</taxon>
        <taxon>Ecdysozoa</taxon>
        <taxon>Arthropoda</taxon>
        <taxon>Crustacea</taxon>
        <taxon>Oligostraca</taxon>
        <taxon>Ostracoda</taxon>
        <taxon>Podocopa</taxon>
        <taxon>Podocopida</taxon>
        <taxon>Cypridocopina</taxon>
        <taxon>Cypridoidea</taxon>
        <taxon>Cyprididae</taxon>
        <taxon>Notodromas</taxon>
    </lineage>
</organism>
<dbReference type="EMBL" id="CAJPEX010005451">
    <property type="protein sequence ID" value="CAG0923603.1"/>
    <property type="molecule type" value="Genomic_DNA"/>
</dbReference>
<dbReference type="Proteomes" id="UP000678499">
    <property type="component" value="Unassembled WGS sequence"/>
</dbReference>
<evidence type="ECO:0000313" key="3">
    <source>
        <dbReference type="Proteomes" id="UP000678499"/>
    </source>
</evidence>
<reference evidence="2" key="1">
    <citation type="submission" date="2020-11" db="EMBL/GenBank/DDBJ databases">
        <authorList>
            <person name="Tran Van P."/>
        </authorList>
    </citation>
    <scope>NUCLEOTIDE SEQUENCE</scope>
</reference>
<name>A0A7R9BZY5_9CRUS</name>
<evidence type="ECO:0000313" key="2">
    <source>
        <dbReference type="EMBL" id="CAD7283451.1"/>
    </source>
</evidence>
<accession>A0A7R9BZY5</accession>
<keyword evidence="3" id="KW-1185">Reference proteome</keyword>
<gene>
    <name evidence="2" type="ORF">NMOB1V02_LOCUS11067</name>
</gene>
<sequence>MSASVSLSTLRCEQSGQLARPPRGGPAEKTRRVLNSPGKKKKENTTVLWRDEIGANRGKNAILKETNNVVYDDIEAISQKFFPVLSATDLSPRTKHKLANISQMFLGDSDSLKKFAAFSEIIHSLGRHIQAGGVAALLGDHRQPLTAAVLAAIAATAAAAAAAYDSGGCATTTRGKQMARPWRRHPLLLLPSAATVGHHAGGARVSGHTGRRAVVARGFPVAAAGLVVRSEQVRRDALLDPQVQLGGRLEEVDGLPFSEIIHSLGRHIQAGGVAALLGDHRQPLTAAVLAAIAATAAAAAAAYDSGGCATTTRGKQMARPWRRHPLLLLPSAATVGHHAGGARVSGHTGRRAVVARGFPVAAAGLVVRSEQVRRDALLDPQVQLGGRLEEVDGLRSRGGNGHQELDFLIDSPAQNRRCPKSSRCTRGSGLQVSARILGRLLRLLSTARIFRVVR</sequence>
<dbReference type="AlphaFoldDB" id="A0A7R9BZY5"/>
<feature type="region of interest" description="Disordered" evidence="1">
    <location>
        <begin position="1"/>
        <end position="44"/>
    </location>
</feature>
<evidence type="ECO:0000256" key="1">
    <source>
        <dbReference type="SAM" id="MobiDB-lite"/>
    </source>
</evidence>
<proteinExistence type="predicted"/>
<protein>
    <submittedName>
        <fullName evidence="2">Uncharacterized protein</fullName>
    </submittedName>
</protein>